<dbReference type="InterPro" id="IPR010998">
    <property type="entry name" value="Integrase_recombinase_N"/>
</dbReference>
<evidence type="ECO:0000259" key="10">
    <source>
        <dbReference type="PROSITE" id="PS51898"/>
    </source>
</evidence>
<keyword evidence="2" id="KW-0963">Cytoplasm</keyword>
<feature type="domain" description="Tyr recombinase" evidence="10">
    <location>
        <begin position="159"/>
        <end position="347"/>
    </location>
</feature>
<dbReference type="GO" id="GO:0007059">
    <property type="term" value="P:chromosome segregation"/>
    <property type="evidence" value="ECO:0007669"/>
    <property type="project" value="UniProtKB-KW"/>
</dbReference>
<keyword evidence="4" id="KW-0159">Chromosome partition</keyword>
<dbReference type="RefSeq" id="WP_098858857.1">
    <property type="nucleotide sequence ID" value="NZ_NUMG01000027.1"/>
</dbReference>
<dbReference type="PROSITE" id="PS51900">
    <property type="entry name" value="CB"/>
    <property type="match status" value="1"/>
</dbReference>
<keyword evidence="8" id="KW-0131">Cell cycle</keyword>
<evidence type="ECO:0000256" key="8">
    <source>
        <dbReference type="ARBA" id="ARBA00023306"/>
    </source>
</evidence>
<keyword evidence="3" id="KW-0132">Cell division</keyword>
<dbReference type="CDD" id="cd00397">
    <property type="entry name" value="DNA_BRE_C"/>
    <property type="match status" value="1"/>
</dbReference>
<proteinExistence type="predicted"/>
<evidence type="ECO:0000256" key="4">
    <source>
        <dbReference type="ARBA" id="ARBA00022829"/>
    </source>
</evidence>
<dbReference type="GO" id="GO:0051301">
    <property type="term" value="P:cell division"/>
    <property type="evidence" value="ECO:0007669"/>
    <property type="project" value="UniProtKB-KW"/>
</dbReference>
<evidence type="ECO:0000256" key="5">
    <source>
        <dbReference type="ARBA" id="ARBA00022908"/>
    </source>
</evidence>
<evidence type="ECO:0000313" key="12">
    <source>
        <dbReference type="EMBL" id="PGT99432.1"/>
    </source>
</evidence>
<sequence>MHFSKDRDRELLIKLLKALPTYIEGFVRDKQPYMSTGTLLNYVRCYKDFLKWLLDNSCSKAIKIKDISLEELDELGLEQINEYVLYLRNDKKNTSGTINSKLSSLQSLLNYLVNSKDFNNGGSLFRKNVFSEVEYCKVLKVTVLEGAKEELLSDEKIDSFRYFIKRDYGMSKRVSALAKARWEQNRYRDTAIASLMLGSGLQVGEVARLNMGDVNLESRTISLRKNGRINMSVFSLKAARDLELYLEVRKEKYGGDESPSAPLFVTRFKGDLQPITKNTIQKMIMKYANAFGMPEMTAKVLRKSFAVNNYQKNKDLVGLKDILGVKQISTVDKYITKEPVNIKRLIDNGDS</sequence>
<evidence type="ECO:0000259" key="11">
    <source>
        <dbReference type="PROSITE" id="PS51900"/>
    </source>
</evidence>
<evidence type="ECO:0000313" key="13">
    <source>
        <dbReference type="Proteomes" id="UP000225766"/>
    </source>
</evidence>
<evidence type="ECO:0000256" key="2">
    <source>
        <dbReference type="ARBA" id="ARBA00022490"/>
    </source>
</evidence>
<dbReference type="PROSITE" id="PS51898">
    <property type="entry name" value="TYR_RECOMBINASE"/>
    <property type="match status" value="1"/>
</dbReference>
<dbReference type="GO" id="GO:0015074">
    <property type="term" value="P:DNA integration"/>
    <property type="evidence" value="ECO:0007669"/>
    <property type="project" value="UniProtKB-KW"/>
</dbReference>
<dbReference type="GO" id="GO:0006310">
    <property type="term" value="P:DNA recombination"/>
    <property type="evidence" value="ECO:0007669"/>
    <property type="project" value="UniProtKB-KW"/>
</dbReference>
<dbReference type="Gene3D" id="1.10.443.10">
    <property type="entry name" value="Intergrase catalytic core"/>
    <property type="match status" value="1"/>
</dbReference>
<reference evidence="12 13" key="1">
    <citation type="submission" date="2017-09" db="EMBL/GenBank/DDBJ databases">
        <title>Large-scale bioinformatics analysis of Bacillus genomes uncovers conserved roles of natural products in bacterial physiology.</title>
        <authorList>
            <consortium name="Agbiome Team Llc"/>
            <person name="Bleich R.M."/>
            <person name="Grubbs K.J."/>
            <person name="Santa Maria K.C."/>
            <person name="Allen S.E."/>
            <person name="Farag S."/>
            <person name="Shank E.A."/>
            <person name="Bowers A."/>
        </authorList>
    </citation>
    <scope>NUCLEOTIDE SEQUENCE [LARGE SCALE GENOMIC DNA]</scope>
    <source>
        <strain evidence="12 13">AFS040105</strain>
    </source>
</reference>
<dbReference type="SUPFAM" id="SSF56349">
    <property type="entry name" value="DNA breaking-rejoining enzymes"/>
    <property type="match status" value="1"/>
</dbReference>
<accession>A0A2C1LLT8</accession>
<dbReference type="InterPro" id="IPR011010">
    <property type="entry name" value="DNA_brk_join_enz"/>
</dbReference>
<keyword evidence="5" id="KW-0229">DNA integration</keyword>
<dbReference type="GO" id="GO:0005737">
    <property type="term" value="C:cytoplasm"/>
    <property type="evidence" value="ECO:0007669"/>
    <property type="project" value="UniProtKB-SubCell"/>
</dbReference>
<dbReference type="InterPro" id="IPR044068">
    <property type="entry name" value="CB"/>
</dbReference>
<feature type="domain" description="Core-binding (CB)" evidence="11">
    <location>
        <begin position="17"/>
        <end position="113"/>
    </location>
</feature>
<dbReference type="Pfam" id="PF00589">
    <property type="entry name" value="Phage_integrase"/>
    <property type="match status" value="1"/>
</dbReference>
<dbReference type="InterPro" id="IPR013762">
    <property type="entry name" value="Integrase-like_cat_sf"/>
</dbReference>
<gene>
    <name evidence="12" type="ORF">COD19_19105</name>
</gene>
<evidence type="ECO:0000256" key="3">
    <source>
        <dbReference type="ARBA" id="ARBA00022618"/>
    </source>
</evidence>
<name>A0A2C1LLT8_BACCE</name>
<keyword evidence="7" id="KW-0233">DNA recombination</keyword>
<dbReference type="PANTHER" id="PTHR30349:SF77">
    <property type="entry name" value="TYROSINE RECOMBINASE XERC"/>
    <property type="match status" value="1"/>
</dbReference>
<evidence type="ECO:0000256" key="9">
    <source>
        <dbReference type="PROSITE-ProRule" id="PRU01248"/>
    </source>
</evidence>
<dbReference type="InterPro" id="IPR002104">
    <property type="entry name" value="Integrase_catalytic"/>
</dbReference>
<dbReference type="PANTHER" id="PTHR30349">
    <property type="entry name" value="PHAGE INTEGRASE-RELATED"/>
    <property type="match status" value="1"/>
</dbReference>
<dbReference type="EMBL" id="NUMG01000027">
    <property type="protein sequence ID" value="PGT99432.1"/>
    <property type="molecule type" value="Genomic_DNA"/>
</dbReference>
<comment type="caution">
    <text evidence="12">The sequence shown here is derived from an EMBL/GenBank/DDBJ whole genome shotgun (WGS) entry which is preliminary data.</text>
</comment>
<organism evidence="12 13">
    <name type="scientific">Bacillus cereus</name>
    <dbReference type="NCBI Taxonomy" id="1396"/>
    <lineage>
        <taxon>Bacteria</taxon>
        <taxon>Bacillati</taxon>
        <taxon>Bacillota</taxon>
        <taxon>Bacilli</taxon>
        <taxon>Bacillales</taxon>
        <taxon>Bacillaceae</taxon>
        <taxon>Bacillus</taxon>
        <taxon>Bacillus cereus group</taxon>
    </lineage>
</organism>
<evidence type="ECO:0000256" key="7">
    <source>
        <dbReference type="ARBA" id="ARBA00023172"/>
    </source>
</evidence>
<dbReference type="Proteomes" id="UP000225766">
    <property type="component" value="Unassembled WGS sequence"/>
</dbReference>
<dbReference type="InterPro" id="IPR004107">
    <property type="entry name" value="Integrase_SAM-like_N"/>
</dbReference>
<dbReference type="Pfam" id="PF13495">
    <property type="entry name" value="Phage_int_SAM_4"/>
    <property type="match status" value="1"/>
</dbReference>
<dbReference type="Gene3D" id="1.10.150.130">
    <property type="match status" value="1"/>
</dbReference>
<evidence type="ECO:0000256" key="1">
    <source>
        <dbReference type="ARBA" id="ARBA00004496"/>
    </source>
</evidence>
<dbReference type="InterPro" id="IPR050090">
    <property type="entry name" value="Tyrosine_recombinase_XerCD"/>
</dbReference>
<comment type="subcellular location">
    <subcellularLocation>
        <location evidence="1">Cytoplasm</location>
    </subcellularLocation>
</comment>
<protein>
    <recommendedName>
        <fullName evidence="14">Tyrosine recombinase XerS</fullName>
    </recommendedName>
</protein>
<evidence type="ECO:0008006" key="14">
    <source>
        <dbReference type="Google" id="ProtNLM"/>
    </source>
</evidence>
<dbReference type="GO" id="GO:0003677">
    <property type="term" value="F:DNA binding"/>
    <property type="evidence" value="ECO:0007669"/>
    <property type="project" value="UniProtKB-UniRule"/>
</dbReference>
<dbReference type="AlphaFoldDB" id="A0A2C1LLT8"/>
<evidence type="ECO:0000256" key="6">
    <source>
        <dbReference type="ARBA" id="ARBA00023125"/>
    </source>
</evidence>
<keyword evidence="6 9" id="KW-0238">DNA-binding</keyword>